<accession>A0ABT1NX20</accession>
<dbReference type="Proteomes" id="UP001205566">
    <property type="component" value="Unassembled WGS sequence"/>
</dbReference>
<keyword evidence="1" id="KW-0812">Transmembrane</keyword>
<evidence type="ECO:0000313" key="2">
    <source>
        <dbReference type="EMBL" id="MCQ3827837.1"/>
    </source>
</evidence>
<evidence type="ECO:0000256" key="1">
    <source>
        <dbReference type="SAM" id="Phobius"/>
    </source>
</evidence>
<organism evidence="2 3">
    <name type="scientific">Microbulbifer elongatus</name>
    <dbReference type="NCBI Taxonomy" id="86173"/>
    <lineage>
        <taxon>Bacteria</taxon>
        <taxon>Pseudomonadati</taxon>
        <taxon>Pseudomonadota</taxon>
        <taxon>Gammaproteobacteria</taxon>
        <taxon>Cellvibrionales</taxon>
        <taxon>Microbulbiferaceae</taxon>
        <taxon>Microbulbifer</taxon>
    </lineage>
</organism>
<feature type="transmembrane region" description="Helical" evidence="1">
    <location>
        <begin position="102"/>
        <end position="128"/>
    </location>
</feature>
<evidence type="ECO:0000313" key="3">
    <source>
        <dbReference type="Proteomes" id="UP001205566"/>
    </source>
</evidence>
<comment type="caution">
    <text evidence="2">The sequence shown here is derived from an EMBL/GenBank/DDBJ whole genome shotgun (WGS) entry which is preliminary data.</text>
</comment>
<gene>
    <name evidence="2" type="ORF">HXX02_00105</name>
</gene>
<proteinExistence type="predicted"/>
<protein>
    <submittedName>
        <fullName evidence="2">Uncharacterized protein</fullName>
    </submittedName>
</protein>
<name>A0ABT1NX20_9GAMM</name>
<keyword evidence="1" id="KW-1133">Transmembrane helix</keyword>
<dbReference type="EMBL" id="JACASI010000002">
    <property type="protein sequence ID" value="MCQ3827837.1"/>
    <property type="molecule type" value="Genomic_DNA"/>
</dbReference>
<keyword evidence="3" id="KW-1185">Reference proteome</keyword>
<feature type="transmembrane region" description="Helical" evidence="1">
    <location>
        <begin position="63"/>
        <end position="81"/>
    </location>
</feature>
<dbReference type="RefSeq" id="WP_255872773.1">
    <property type="nucleotide sequence ID" value="NZ_JACASI010000002.1"/>
</dbReference>
<sequence length="145" mass="16939">MRTHNKVRQTDVLLCALFAQSLRSYFRAKTTQSKPPLRTALSFMNIKALFDFGGIRKARTPPIINLVVGLSIFFILIPWLLMDGKFLLKKIRFRYQEQLLTIANDPLFFCALAFFAGVFGFFTLWGFVNGYRQNREQQKLNNHRQ</sequence>
<reference evidence="2" key="1">
    <citation type="thesis" date="2020" institute="Technische Universitat Dresden" country="Dresden, Germany">
        <title>The Agarolytic System of Microbulbifer elongatus PORT2, Isolated from Batu Karas, Pangandaran West Java Indonesia.</title>
        <authorList>
            <person name="Anggraeni S.R."/>
        </authorList>
    </citation>
    <scope>NUCLEOTIDE SEQUENCE</scope>
    <source>
        <strain evidence="2">PORT2</strain>
    </source>
</reference>
<keyword evidence="1" id="KW-0472">Membrane</keyword>